<reference evidence="19" key="1">
    <citation type="submission" date="2020-12" db="EMBL/GenBank/DDBJ databases">
        <authorList>
            <person name="Iha C."/>
        </authorList>
    </citation>
    <scope>NUCLEOTIDE SEQUENCE</scope>
</reference>
<accession>A0A8S1ITB6</accession>
<evidence type="ECO:0000256" key="1">
    <source>
        <dbReference type="ARBA" id="ARBA00004123"/>
    </source>
</evidence>
<keyword evidence="8 14" id="KW-0067">ATP-binding</keyword>
<dbReference type="GO" id="GO:0003910">
    <property type="term" value="F:DNA ligase (ATP) activity"/>
    <property type="evidence" value="ECO:0007669"/>
    <property type="project" value="UniProtKB-EC"/>
</dbReference>
<evidence type="ECO:0000256" key="12">
    <source>
        <dbReference type="ARBA" id="ARBA00023306"/>
    </source>
</evidence>
<keyword evidence="17" id="KW-0732">Signal</keyword>
<keyword evidence="6 14" id="KW-0547">Nucleotide-binding</keyword>
<evidence type="ECO:0000256" key="2">
    <source>
        <dbReference type="ARBA" id="ARBA00007572"/>
    </source>
</evidence>
<evidence type="ECO:0000313" key="19">
    <source>
        <dbReference type="EMBL" id="CAD7698226.1"/>
    </source>
</evidence>
<dbReference type="GO" id="GO:0003677">
    <property type="term" value="F:DNA binding"/>
    <property type="evidence" value="ECO:0007669"/>
    <property type="project" value="InterPro"/>
</dbReference>
<dbReference type="GO" id="GO:0006310">
    <property type="term" value="P:DNA recombination"/>
    <property type="evidence" value="ECO:0007669"/>
    <property type="project" value="UniProtKB-KW"/>
</dbReference>
<dbReference type="Pfam" id="PF01068">
    <property type="entry name" value="DNA_ligase_A_M"/>
    <property type="match status" value="1"/>
</dbReference>
<feature type="domain" description="ATP-dependent DNA ligase family profile" evidence="18">
    <location>
        <begin position="650"/>
        <end position="784"/>
    </location>
</feature>
<keyword evidence="9 14" id="KW-0233">DNA recombination</keyword>
<keyword evidence="5" id="KW-0235">DNA replication</keyword>
<dbReference type="PROSITE" id="PS00333">
    <property type="entry name" value="DNA_LIGASE_A2"/>
    <property type="match status" value="1"/>
</dbReference>
<evidence type="ECO:0000256" key="11">
    <source>
        <dbReference type="ARBA" id="ARBA00023242"/>
    </source>
</evidence>
<evidence type="ECO:0000256" key="5">
    <source>
        <dbReference type="ARBA" id="ARBA00022705"/>
    </source>
</evidence>
<dbReference type="PROSITE" id="PS50160">
    <property type="entry name" value="DNA_LIGASE_A3"/>
    <property type="match status" value="1"/>
</dbReference>
<feature type="signal peptide" evidence="17">
    <location>
        <begin position="1"/>
        <end position="23"/>
    </location>
</feature>
<dbReference type="SUPFAM" id="SSF117018">
    <property type="entry name" value="ATP-dependent DNA ligase DNA-binding domain"/>
    <property type="match status" value="1"/>
</dbReference>
<dbReference type="Pfam" id="PF04679">
    <property type="entry name" value="DNA_ligase_A_C"/>
    <property type="match status" value="1"/>
</dbReference>
<comment type="catalytic activity">
    <reaction evidence="13 14">
        <text>ATP + (deoxyribonucleotide)n-3'-hydroxyl + 5'-phospho-(deoxyribonucleotide)m = (deoxyribonucleotide)n+m + AMP + diphosphate.</text>
        <dbReference type="EC" id="6.5.1.1"/>
    </reaction>
</comment>
<evidence type="ECO:0000256" key="7">
    <source>
        <dbReference type="ARBA" id="ARBA00022763"/>
    </source>
</evidence>
<dbReference type="InterPro" id="IPR050191">
    <property type="entry name" value="ATP-dep_DNA_ligase"/>
</dbReference>
<keyword evidence="12" id="KW-0131">Cell cycle</keyword>
<comment type="similarity">
    <text evidence="2 15">Belongs to the ATP-dependent DNA ligase family.</text>
</comment>
<feature type="compositionally biased region" description="Basic residues" evidence="16">
    <location>
        <begin position="130"/>
        <end position="139"/>
    </location>
</feature>
<evidence type="ECO:0000256" key="4">
    <source>
        <dbReference type="ARBA" id="ARBA00022618"/>
    </source>
</evidence>
<dbReference type="InterPro" id="IPR016059">
    <property type="entry name" value="DNA_ligase_ATP-dep_CS"/>
</dbReference>
<dbReference type="GO" id="GO:0005739">
    <property type="term" value="C:mitochondrion"/>
    <property type="evidence" value="ECO:0007669"/>
    <property type="project" value="TreeGrafter"/>
</dbReference>
<dbReference type="Gene3D" id="1.10.3260.10">
    <property type="entry name" value="DNA ligase, ATP-dependent, N-terminal domain"/>
    <property type="match status" value="1"/>
</dbReference>
<dbReference type="InterPro" id="IPR012310">
    <property type="entry name" value="DNA_ligase_ATP-dep_cent"/>
</dbReference>
<feature type="region of interest" description="Disordered" evidence="16">
    <location>
        <begin position="64"/>
        <end position="267"/>
    </location>
</feature>
<keyword evidence="11" id="KW-0539">Nucleus</keyword>
<dbReference type="OrthoDB" id="206088at2759"/>
<evidence type="ECO:0000256" key="3">
    <source>
        <dbReference type="ARBA" id="ARBA00022598"/>
    </source>
</evidence>
<evidence type="ECO:0000256" key="6">
    <source>
        <dbReference type="ARBA" id="ARBA00022741"/>
    </source>
</evidence>
<evidence type="ECO:0000256" key="14">
    <source>
        <dbReference type="RuleBase" id="RU000617"/>
    </source>
</evidence>
<evidence type="ECO:0000259" key="18">
    <source>
        <dbReference type="PROSITE" id="PS50160"/>
    </source>
</evidence>
<keyword evidence="3 14" id="KW-0436">Ligase</keyword>
<dbReference type="InterPro" id="IPR012308">
    <property type="entry name" value="DNA_ligase_ATP-dep_N"/>
</dbReference>
<dbReference type="GO" id="GO:0006281">
    <property type="term" value="P:DNA repair"/>
    <property type="evidence" value="ECO:0007669"/>
    <property type="project" value="UniProtKB-KW"/>
</dbReference>
<dbReference type="EC" id="6.5.1.1" evidence="14"/>
<dbReference type="PROSITE" id="PS00697">
    <property type="entry name" value="DNA_LIGASE_A1"/>
    <property type="match status" value="1"/>
</dbReference>
<dbReference type="GO" id="GO:0005634">
    <property type="term" value="C:nucleus"/>
    <property type="evidence" value="ECO:0007669"/>
    <property type="project" value="UniProtKB-SubCell"/>
</dbReference>
<comment type="subcellular location">
    <subcellularLocation>
        <location evidence="1">Nucleus</location>
    </subcellularLocation>
</comment>
<dbReference type="EMBL" id="CAJHUC010000791">
    <property type="protein sequence ID" value="CAD7698226.1"/>
    <property type="molecule type" value="Genomic_DNA"/>
</dbReference>
<dbReference type="FunFam" id="2.40.50.140:FF:000062">
    <property type="entry name" value="DNA ligase"/>
    <property type="match status" value="1"/>
</dbReference>
<dbReference type="SUPFAM" id="SSF56091">
    <property type="entry name" value="DNA ligase/mRNA capping enzyme, catalytic domain"/>
    <property type="match status" value="1"/>
</dbReference>
<dbReference type="Gene3D" id="2.40.50.140">
    <property type="entry name" value="Nucleic acid-binding proteins"/>
    <property type="match status" value="1"/>
</dbReference>
<dbReference type="Gene3D" id="3.30.1490.70">
    <property type="match status" value="1"/>
</dbReference>
<keyword evidence="4" id="KW-0132">Cell division</keyword>
<gene>
    <name evidence="19" type="ORF">OSTQU699_LOCUS3587</name>
</gene>
<keyword evidence="10 14" id="KW-0234">DNA repair</keyword>
<dbReference type="Proteomes" id="UP000708148">
    <property type="component" value="Unassembled WGS sequence"/>
</dbReference>
<evidence type="ECO:0000256" key="8">
    <source>
        <dbReference type="ARBA" id="ARBA00022840"/>
    </source>
</evidence>
<evidence type="ECO:0000313" key="20">
    <source>
        <dbReference type="Proteomes" id="UP000708148"/>
    </source>
</evidence>
<dbReference type="PANTHER" id="PTHR45674:SF4">
    <property type="entry name" value="DNA LIGASE 1"/>
    <property type="match status" value="1"/>
</dbReference>
<evidence type="ECO:0000256" key="13">
    <source>
        <dbReference type="ARBA" id="ARBA00034003"/>
    </source>
</evidence>
<dbReference type="GO" id="GO:0005524">
    <property type="term" value="F:ATP binding"/>
    <property type="evidence" value="ECO:0007669"/>
    <property type="project" value="UniProtKB-KW"/>
</dbReference>
<comment type="caution">
    <text evidence="19">The sequence shown here is derived from an EMBL/GenBank/DDBJ whole genome shotgun (WGS) entry which is preliminary data.</text>
</comment>
<protein>
    <recommendedName>
        <fullName evidence="14">DNA ligase</fullName>
        <ecNumber evidence="14">6.5.1.1</ecNumber>
    </recommendedName>
</protein>
<feature type="compositionally biased region" description="Low complexity" evidence="16">
    <location>
        <begin position="207"/>
        <end position="219"/>
    </location>
</feature>
<dbReference type="CDD" id="cd07900">
    <property type="entry name" value="Adenylation_DNA_ligase_I_Euk"/>
    <property type="match status" value="1"/>
</dbReference>
<keyword evidence="20" id="KW-1185">Reference proteome</keyword>
<dbReference type="InterPro" id="IPR000977">
    <property type="entry name" value="DNA_ligase_ATP-dep"/>
</dbReference>
<dbReference type="Gene3D" id="3.30.470.30">
    <property type="entry name" value="DNA ligase/mRNA capping enzyme"/>
    <property type="match status" value="1"/>
</dbReference>
<organism evidence="19 20">
    <name type="scientific">Ostreobium quekettii</name>
    <dbReference type="NCBI Taxonomy" id="121088"/>
    <lineage>
        <taxon>Eukaryota</taxon>
        <taxon>Viridiplantae</taxon>
        <taxon>Chlorophyta</taxon>
        <taxon>core chlorophytes</taxon>
        <taxon>Ulvophyceae</taxon>
        <taxon>TCBD clade</taxon>
        <taxon>Bryopsidales</taxon>
        <taxon>Ostreobineae</taxon>
        <taxon>Ostreobiaceae</taxon>
        <taxon>Ostreobium</taxon>
    </lineage>
</organism>
<feature type="compositionally biased region" description="Basic and acidic residues" evidence="16">
    <location>
        <begin position="186"/>
        <end position="206"/>
    </location>
</feature>
<evidence type="ECO:0000256" key="15">
    <source>
        <dbReference type="RuleBase" id="RU004196"/>
    </source>
</evidence>
<dbReference type="FunFam" id="1.10.3260.10:FF:000001">
    <property type="entry name" value="DNA ligase"/>
    <property type="match status" value="1"/>
</dbReference>
<name>A0A8S1ITB6_9CHLO</name>
<dbReference type="PANTHER" id="PTHR45674">
    <property type="entry name" value="DNA LIGASE 1/3 FAMILY MEMBER"/>
    <property type="match status" value="1"/>
</dbReference>
<proteinExistence type="inferred from homology"/>
<dbReference type="InterPro" id="IPR012309">
    <property type="entry name" value="DNA_ligase_ATP-dep_C"/>
</dbReference>
<dbReference type="SUPFAM" id="SSF50249">
    <property type="entry name" value="Nucleic acid-binding proteins"/>
    <property type="match status" value="1"/>
</dbReference>
<dbReference type="GO" id="GO:0071897">
    <property type="term" value="P:DNA biosynthetic process"/>
    <property type="evidence" value="ECO:0007669"/>
    <property type="project" value="InterPro"/>
</dbReference>
<dbReference type="Pfam" id="PF04675">
    <property type="entry name" value="DNA_ligase_A_N"/>
    <property type="match status" value="1"/>
</dbReference>
<dbReference type="NCBIfam" id="TIGR00574">
    <property type="entry name" value="dnl1"/>
    <property type="match status" value="1"/>
</dbReference>
<evidence type="ECO:0000256" key="9">
    <source>
        <dbReference type="ARBA" id="ARBA00023172"/>
    </source>
</evidence>
<feature type="compositionally biased region" description="Gly residues" evidence="16">
    <location>
        <begin position="69"/>
        <end position="80"/>
    </location>
</feature>
<sequence length="914" mass="98702">MRGRVRVSCLVSALLAAPRQSLCRWRSACDRRLTAAASRIPPPGSASRLPPAMKQRSIASFFGSPVVGARGGPSSSGGDGGRVKALEPGAAPKRPGDEPKPTSKPQAAQARSPPKGKRPSQDYGVDAPRKPKRLRKAKGQGKAAQPEGVAAEEDVIDSQMESPRNEEGRGQAASVADVAGACLADSGKEDGSQGADHSDTESDADSRTSASSESEVSAENLGGRKAGKNGIAEPGGGTPGKGKATRSPAAKKRGKKKAAQSKAGKVEGVGAASEAAAALYSEFKEEDYEDWDAAKGAPYKVLTDTFQKIGNTTKRLEITLLLTNTFRRIIKRSAGDLLPAVYLCVNRVAPAHEGLELGLGDATLIKAIAQATGKKEALIKSQYEESGDLGTVAVSARHTQRVLFPLPPLTISGMFQAFKAIAMAQGSKSQDQKKQMIGKLFVSSKGNEAGYIVRSLQGKLRIGLAEQTVLTSLAHAVLLERDSTSGKGSLAERLEKAAQTVKQVYSLCPTYNVVVPALLEHGLDDLSKHAPFSPGMPVRPMLAKPTSGVSEVLDKFSDCAFTCEYKYDGERAQIHVWHDDAGKQKVQIYSRNAENNTSKYPDLVARMASCLKEGVKSAVLDCEAVAYDIQQKRILPFQVLSTRARKDVTVTDIKVQVCLFCFDCLYFNGRLLFQEPLTGRRQVLNSVIKEKEGEIQFAKAMVSREVEELEGFLNDAVAAGTEGLIVKTLDATYEPSQRSLNWLKLKKDYLEGCGDTFDVVPIGAWHGKGKRKGGYGSFLLAIYNPGLEELQTICKIGTGFSEEQLKELSDQMRGYVIGKPKKYYSYGETLIPDVWFDAKAVWEIKAADLSISPVHQAARGMADPSKGISIRFPRLVRVRDDKAPEDATTAEQVTEMYQQQTLVQAKKKSRRDMD</sequence>
<feature type="compositionally biased region" description="Basic residues" evidence="16">
    <location>
        <begin position="249"/>
        <end position="259"/>
    </location>
</feature>
<evidence type="ECO:0000256" key="16">
    <source>
        <dbReference type="SAM" id="MobiDB-lite"/>
    </source>
</evidence>
<feature type="chain" id="PRO_5035730234" description="DNA ligase" evidence="17">
    <location>
        <begin position="24"/>
        <end position="914"/>
    </location>
</feature>
<keyword evidence="7 14" id="KW-0227">DNA damage</keyword>
<dbReference type="FunFam" id="3.30.470.30:FF:000002">
    <property type="entry name" value="DNA ligase"/>
    <property type="match status" value="1"/>
</dbReference>
<dbReference type="AlphaFoldDB" id="A0A8S1ITB6"/>
<evidence type="ECO:0000256" key="17">
    <source>
        <dbReference type="SAM" id="SignalP"/>
    </source>
</evidence>
<dbReference type="InterPro" id="IPR036599">
    <property type="entry name" value="DNA_ligase_N_sf"/>
</dbReference>
<evidence type="ECO:0000256" key="10">
    <source>
        <dbReference type="ARBA" id="ARBA00023204"/>
    </source>
</evidence>
<dbReference type="CDD" id="cd07969">
    <property type="entry name" value="OBF_DNA_ligase_I"/>
    <property type="match status" value="1"/>
</dbReference>
<dbReference type="GO" id="GO:0051301">
    <property type="term" value="P:cell division"/>
    <property type="evidence" value="ECO:0007669"/>
    <property type="project" value="UniProtKB-KW"/>
</dbReference>
<dbReference type="InterPro" id="IPR012340">
    <property type="entry name" value="NA-bd_OB-fold"/>
</dbReference>
<dbReference type="GO" id="GO:0006273">
    <property type="term" value="P:lagging strand elongation"/>
    <property type="evidence" value="ECO:0007669"/>
    <property type="project" value="TreeGrafter"/>
</dbReference>